<reference evidence="2 4" key="1">
    <citation type="submission" date="2015-10" db="EMBL/GenBank/DDBJ databases">
        <title>Complete genome sequence of hyperthermophilic archaeon Pyrodictium delaneyi Su06.</title>
        <authorList>
            <person name="Jung J.-H."/>
            <person name="Lin J."/>
            <person name="Holden J.F."/>
            <person name="Park C.-S."/>
        </authorList>
    </citation>
    <scope>NUCLEOTIDE SEQUENCE [LARGE SCALE GENOMIC DNA]</scope>
    <source>
        <strain evidence="2 4">Su06</strain>
    </source>
</reference>
<reference evidence="3 5" key="2">
    <citation type="submission" date="2017-05" db="EMBL/GenBank/DDBJ databases">
        <title>The draft genome of the hyperthermophilic archaeon 'Pyrodictium delaneyi strain Hulk', an iron and nitrate reducer, reveals the capacity for sulfate reduction.</title>
        <authorList>
            <person name="Demey L.M."/>
            <person name="Miller C."/>
            <person name="Manzella M."/>
            <person name="Reguera G."/>
            <person name="Kashefi K."/>
        </authorList>
    </citation>
    <scope>NUCLEOTIDE SEQUENCE [LARGE SCALE GENOMIC DNA]</scope>
    <source>
        <strain evidence="3 5">Hulk</strain>
    </source>
</reference>
<sequence>MGGKHGKYAYVLRNDGWYVKVRVLKSRKDDDVSKYVVVGPKRKEPPATFPVLKEDEVPEEVRRQLYQV</sequence>
<protein>
    <submittedName>
        <fullName evidence="3">Cren protein</fullName>
    </submittedName>
</protein>
<dbReference type="RefSeq" id="WP_055408098.1">
    <property type="nucleotide sequence ID" value="NZ_CP013011.1"/>
</dbReference>
<accession>A0A0P0N350</accession>
<evidence type="ECO:0000313" key="3">
    <source>
        <dbReference type="EMBL" id="OWJ54104.1"/>
    </source>
</evidence>
<dbReference type="GeneID" id="26098939"/>
<dbReference type="STRING" id="1273541.Pyrde_0603"/>
<name>A0A0P0N350_9CREN</name>
<dbReference type="Gene3D" id="3.30.160.830">
    <property type="match status" value="1"/>
</dbReference>
<organism evidence="2 4">
    <name type="scientific">Pyrodictium delaneyi</name>
    <dbReference type="NCBI Taxonomy" id="1273541"/>
    <lineage>
        <taxon>Archaea</taxon>
        <taxon>Thermoproteota</taxon>
        <taxon>Thermoprotei</taxon>
        <taxon>Desulfurococcales</taxon>
        <taxon>Pyrodictiaceae</taxon>
        <taxon>Pyrodictium</taxon>
    </lineage>
</organism>
<evidence type="ECO:0000313" key="5">
    <source>
        <dbReference type="Proteomes" id="UP000196694"/>
    </source>
</evidence>
<dbReference type="EMBL" id="NCQP01000007">
    <property type="protein sequence ID" value="OWJ54104.1"/>
    <property type="molecule type" value="Genomic_DNA"/>
</dbReference>
<evidence type="ECO:0000259" key="1">
    <source>
        <dbReference type="Pfam" id="PF18533"/>
    </source>
</evidence>
<dbReference type="Pfam" id="PF18533">
    <property type="entry name" value="DUF5622"/>
    <property type="match status" value="1"/>
</dbReference>
<gene>
    <name evidence="3" type="ORF">Pdsh_09620</name>
    <name evidence="2" type="ORF">Pyrde_0603</name>
</gene>
<evidence type="ECO:0000313" key="4">
    <source>
        <dbReference type="Proteomes" id="UP000058613"/>
    </source>
</evidence>
<proteinExistence type="predicted"/>
<dbReference type="InterPro" id="IPR041043">
    <property type="entry name" value="DUF5622"/>
</dbReference>
<dbReference type="Proteomes" id="UP000196694">
    <property type="component" value="Unassembled WGS sequence"/>
</dbReference>
<feature type="domain" description="DUF5622" evidence="1">
    <location>
        <begin position="3"/>
        <end position="67"/>
    </location>
</feature>
<evidence type="ECO:0000313" key="2">
    <source>
        <dbReference type="EMBL" id="ALL00653.1"/>
    </source>
</evidence>
<keyword evidence="5" id="KW-1185">Reference proteome</keyword>
<dbReference type="Proteomes" id="UP000058613">
    <property type="component" value="Chromosome"/>
</dbReference>
<dbReference type="KEGG" id="pdl:Pyrde_0603"/>
<dbReference type="AlphaFoldDB" id="A0A0P0N350"/>
<dbReference type="PATRIC" id="fig|1273541.4.peg.651"/>
<dbReference type="EMBL" id="CP013011">
    <property type="protein sequence ID" value="ALL00653.1"/>
    <property type="molecule type" value="Genomic_DNA"/>
</dbReference>
<dbReference type="OrthoDB" id="39186at2157"/>